<dbReference type="InterPro" id="IPR014509">
    <property type="entry name" value="YjdF-like"/>
</dbReference>
<dbReference type="EMBL" id="DVNF01000185">
    <property type="protein sequence ID" value="HIU60994.1"/>
    <property type="molecule type" value="Genomic_DNA"/>
</dbReference>
<reference evidence="3" key="2">
    <citation type="journal article" date="2021" name="PeerJ">
        <title>Extensive microbial diversity within the chicken gut microbiome revealed by metagenomics and culture.</title>
        <authorList>
            <person name="Gilroy R."/>
            <person name="Ravi A."/>
            <person name="Getino M."/>
            <person name="Pursley I."/>
            <person name="Horton D.L."/>
            <person name="Alikhan N.F."/>
            <person name="Baker D."/>
            <person name="Gharbi K."/>
            <person name="Hall N."/>
            <person name="Watson M."/>
            <person name="Adriaenssens E.M."/>
            <person name="Foster-Nyarko E."/>
            <person name="Jarju S."/>
            <person name="Secka A."/>
            <person name="Antonio M."/>
            <person name="Oren A."/>
            <person name="Chaudhuri R.R."/>
            <person name="La Ragione R."/>
            <person name="Hildebrand F."/>
            <person name="Pallen M.J."/>
        </authorList>
    </citation>
    <scope>NUCLEOTIDE SEQUENCE</scope>
    <source>
        <strain evidence="3">18911</strain>
    </source>
</reference>
<reference evidence="3" key="1">
    <citation type="submission" date="2020-10" db="EMBL/GenBank/DDBJ databases">
        <authorList>
            <person name="Gilroy R."/>
        </authorList>
    </citation>
    <scope>NUCLEOTIDE SEQUENCE</scope>
    <source>
        <strain evidence="3">18911</strain>
    </source>
</reference>
<feature type="transmembrane region" description="Helical" evidence="2">
    <location>
        <begin position="104"/>
        <end position="123"/>
    </location>
</feature>
<gene>
    <name evidence="3" type="ORF">IAB05_06345</name>
</gene>
<feature type="transmembrane region" description="Helical" evidence="2">
    <location>
        <begin position="75"/>
        <end position="98"/>
    </location>
</feature>
<evidence type="ECO:0000313" key="4">
    <source>
        <dbReference type="Proteomes" id="UP000824094"/>
    </source>
</evidence>
<evidence type="ECO:0000256" key="1">
    <source>
        <dbReference type="SAM" id="MobiDB-lite"/>
    </source>
</evidence>
<feature type="transmembrane region" description="Helical" evidence="2">
    <location>
        <begin position="21"/>
        <end position="41"/>
    </location>
</feature>
<feature type="transmembrane region" description="Helical" evidence="2">
    <location>
        <begin position="227"/>
        <end position="248"/>
    </location>
</feature>
<dbReference type="AlphaFoldDB" id="A0A9D1SHT9"/>
<feature type="transmembrane region" description="Helical" evidence="2">
    <location>
        <begin position="135"/>
        <end position="156"/>
    </location>
</feature>
<feature type="transmembrane region" description="Helical" evidence="2">
    <location>
        <begin position="47"/>
        <end position="68"/>
    </location>
</feature>
<organism evidence="3 4">
    <name type="scientific">Candidatus Stercoripulliclostridium merdigallinarum</name>
    <dbReference type="NCBI Taxonomy" id="2840951"/>
    <lineage>
        <taxon>Bacteria</taxon>
        <taxon>Bacillati</taxon>
        <taxon>Bacillota</taxon>
        <taxon>Clostridia</taxon>
        <taxon>Eubacteriales</taxon>
        <taxon>Candidatus Stercoripulliclostridium</taxon>
    </lineage>
</organism>
<keyword evidence="2" id="KW-0812">Transmembrane</keyword>
<sequence length="309" mass="34499">MKKIPFKDYFLARIKNIPFTVMMVVFLLFCWGSAIYMATMLPERLRDFFLCLGMPLLVLALFPVEYWIGFHCGNLLVFIIIIATVGGIVGPCYNVYSLVPSSDVIVHAITGAMLFFLGYMLAEKLFGTEDGQKPFFSRVLFSVAFCFMIGVLWEFIEFLAVETMHFDMLQDTYVDTIESYLLGGSQNDLVALNDITETWVFYNGGADVYVIDGGYLDIGIYDTMYDLLIATLGTVIAVVIVTFSYFFYPKINRELLPHLVDRRVPVQPESEKNAAETAVSGTGSEADAVETSGALDDTNATNATNAEQK</sequence>
<protein>
    <submittedName>
        <fullName evidence="3">Uncharacterized protein</fullName>
    </submittedName>
</protein>
<accession>A0A9D1SHT9</accession>
<evidence type="ECO:0000256" key="2">
    <source>
        <dbReference type="SAM" id="Phobius"/>
    </source>
</evidence>
<keyword evidence="2" id="KW-1133">Transmembrane helix</keyword>
<comment type="caution">
    <text evidence="3">The sequence shown here is derived from an EMBL/GenBank/DDBJ whole genome shotgun (WGS) entry which is preliminary data.</text>
</comment>
<dbReference type="Pfam" id="PF09997">
    <property type="entry name" value="DUF2238"/>
    <property type="match status" value="1"/>
</dbReference>
<proteinExistence type="predicted"/>
<evidence type="ECO:0000313" key="3">
    <source>
        <dbReference type="EMBL" id="HIU60994.1"/>
    </source>
</evidence>
<feature type="region of interest" description="Disordered" evidence="1">
    <location>
        <begin position="267"/>
        <end position="309"/>
    </location>
</feature>
<name>A0A9D1SHT9_9FIRM</name>
<feature type="compositionally biased region" description="Polar residues" evidence="1">
    <location>
        <begin position="298"/>
        <end position="309"/>
    </location>
</feature>
<keyword evidence="2" id="KW-0472">Membrane</keyword>
<dbReference type="Proteomes" id="UP000824094">
    <property type="component" value="Unassembled WGS sequence"/>
</dbReference>